<protein>
    <submittedName>
        <fullName evidence="5">Uncharacterized protein</fullName>
    </submittedName>
</protein>
<keyword evidence="4" id="KW-0732">Signal</keyword>
<evidence type="ECO:0000256" key="1">
    <source>
        <dbReference type="ARBA" id="ARBA00022690"/>
    </source>
</evidence>
<keyword evidence="6" id="KW-1185">Reference proteome</keyword>
<feature type="chain" id="PRO_5042442983" evidence="4">
    <location>
        <begin position="24"/>
        <end position="212"/>
    </location>
</feature>
<dbReference type="Gene3D" id="2.80.10.50">
    <property type="match status" value="1"/>
</dbReference>
<accession>A0AAE1TFV0</accession>
<dbReference type="EMBL" id="JAWXYG010000001">
    <property type="protein sequence ID" value="KAK4283263.1"/>
    <property type="molecule type" value="Genomic_DNA"/>
</dbReference>
<evidence type="ECO:0000256" key="3">
    <source>
        <dbReference type="ARBA" id="ARBA00023157"/>
    </source>
</evidence>
<gene>
    <name evidence="5" type="ORF">QN277_000235</name>
</gene>
<dbReference type="GO" id="GO:0004867">
    <property type="term" value="F:serine-type endopeptidase inhibitor activity"/>
    <property type="evidence" value="ECO:0007669"/>
    <property type="project" value="UniProtKB-KW"/>
</dbReference>
<proteinExistence type="predicted"/>
<dbReference type="PANTHER" id="PTHR33107">
    <property type="entry name" value="KUNITZ TRYPSIN INHIBITOR 2"/>
    <property type="match status" value="1"/>
</dbReference>
<dbReference type="Proteomes" id="UP001293593">
    <property type="component" value="Unassembled WGS sequence"/>
</dbReference>
<dbReference type="PRINTS" id="PR00291">
    <property type="entry name" value="KUNITZINHBTR"/>
</dbReference>
<organism evidence="5 6">
    <name type="scientific">Acacia crassicarpa</name>
    <name type="common">northern wattle</name>
    <dbReference type="NCBI Taxonomy" id="499986"/>
    <lineage>
        <taxon>Eukaryota</taxon>
        <taxon>Viridiplantae</taxon>
        <taxon>Streptophyta</taxon>
        <taxon>Embryophyta</taxon>
        <taxon>Tracheophyta</taxon>
        <taxon>Spermatophyta</taxon>
        <taxon>Magnoliopsida</taxon>
        <taxon>eudicotyledons</taxon>
        <taxon>Gunneridae</taxon>
        <taxon>Pentapetalae</taxon>
        <taxon>rosids</taxon>
        <taxon>fabids</taxon>
        <taxon>Fabales</taxon>
        <taxon>Fabaceae</taxon>
        <taxon>Caesalpinioideae</taxon>
        <taxon>mimosoid clade</taxon>
        <taxon>Acacieae</taxon>
        <taxon>Acacia</taxon>
    </lineage>
</organism>
<keyword evidence="3" id="KW-1015">Disulfide bond</keyword>
<comment type="caution">
    <text evidence="5">The sequence shown here is derived from an EMBL/GenBank/DDBJ whole genome shotgun (WGS) entry which is preliminary data.</text>
</comment>
<dbReference type="AlphaFoldDB" id="A0AAE1TFV0"/>
<dbReference type="SMART" id="SM00452">
    <property type="entry name" value="STI"/>
    <property type="match status" value="1"/>
</dbReference>
<dbReference type="PANTHER" id="PTHR33107:SF21">
    <property type="entry name" value="KUNITZ FAMILY TRYPSIN AND PROTEASE INHIBITOR PROTEIN"/>
    <property type="match status" value="1"/>
</dbReference>
<name>A0AAE1TFV0_9FABA</name>
<dbReference type="EMBL" id="JAWXYG010000001">
    <property type="protein sequence ID" value="KAK4283266.1"/>
    <property type="molecule type" value="Genomic_DNA"/>
</dbReference>
<dbReference type="PROSITE" id="PS00283">
    <property type="entry name" value="SOYBEAN_KUNITZ"/>
    <property type="match status" value="1"/>
</dbReference>
<keyword evidence="1" id="KW-0646">Protease inhibitor</keyword>
<keyword evidence="2" id="KW-0722">Serine protease inhibitor</keyword>
<dbReference type="InterPro" id="IPR002160">
    <property type="entry name" value="Prot_inh_Kunz-lg"/>
</dbReference>
<evidence type="ECO:0000256" key="4">
    <source>
        <dbReference type="SAM" id="SignalP"/>
    </source>
</evidence>
<dbReference type="Pfam" id="PF00197">
    <property type="entry name" value="Kunitz_legume"/>
    <property type="match status" value="1"/>
</dbReference>
<evidence type="ECO:0000256" key="2">
    <source>
        <dbReference type="ARBA" id="ARBA00022900"/>
    </source>
</evidence>
<feature type="signal peptide" evidence="4">
    <location>
        <begin position="1"/>
        <end position="23"/>
    </location>
</feature>
<dbReference type="SUPFAM" id="SSF50386">
    <property type="entry name" value="STI-like"/>
    <property type="match status" value="1"/>
</dbReference>
<dbReference type="InterPro" id="IPR011065">
    <property type="entry name" value="Kunitz_inhibitor_STI-like_sf"/>
</dbReference>
<evidence type="ECO:0000313" key="6">
    <source>
        <dbReference type="Proteomes" id="UP001293593"/>
    </source>
</evidence>
<reference evidence="5" key="1">
    <citation type="submission" date="2023-10" db="EMBL/GenBank/DDBJ databases">
        <title>Chromosome-level genome of the transformable northern wattle, Acacia crassicarpa.</title>
        <authorList>
            <person name="Massaro I."/>
            <person name="Sinha N.R."/>
            <person name="Poethig S."/>
            <person name="Leichty A.R."/>
        </authorList>
    </citation>
    <scope>NUCLEOTIDE SEQUENCE</scope>
    <source>
        <strain evidence="5">Acra3RX</strain>
        <tissue evidence="5">Leaf</tissue>
    </source>
</reference>
<evidence type="ECO:0000313" key="5">
    <source>
        <dbReference type="EMBL" id="KAK4283266.1"/>
    </source>
</evidence>
<sequence>MPARSLITTLSFLLWFSLSLASASEHAVIDNDGEPLVPGQEYYITSAIRGAGGGGVFPVKTGDLSSCEYSITQASSDLDRGTLVKFHVSGVSTDKIYLGWTFLEIDFVEKPTCAESSKWAAAPNYAGSSLYRLVIGDTKSVSGYFQIQGLNSFSYKLVFCPGSVKVVPPTCYDIGLGANRNLVVKHYDNTGNSAKTWVFVKAQSVKGKFSII</sequence>